<sequence length="140" mass="16253">MSTKTKPPNSFWAVAIFSLVWNILELYFSSFEFDFLEKNSTVEEFRSIQSIPIWYAVVFLAALFSEFLGSLMLLMRKKIATLFFAISLITLLLIEFYWLFYFDVKNISVVISIIIPIVVITIAGFLYLYSKKATKNGWLS</sequence>
<gene>
    <name evidence="2" type="ORF">MUY34_11160</name>
</gene>
<keyword evidence="1" id="KW-1133">Transmembrane helix</keyword>
<proteinExistence type="predicted"/>
<evidence type="ECO:0000313" key="2">
    <source>
        <dbReference type="EMBL" id="MCK8481185.1"/>
    </source>
</evidence>
<evidence type="ECO:0000313" key="3">
    <source>
        <dbReference type="Proteomes" id="UP001203687"/>
    </source>
</evidence>
<reference evidence="2" key="1">
    <citation type="submission" date="2022-04" db="EMBL/GenBank/DDBJ databases">
        <authorList>
            <person name="Ren T."/>
        </authorList>
    </citation>
    <scope>NUCLEOTIDE SEQUENCE</scope>
    <source>
        <strain evidence="2">F63249</strain>
    </source>
</reference>
<keyword evidence="1" id="KW-0472">Membrane</keyword>
<feature type="transmembrane region" description="Helical" evidence="1">
    <location>
        <begin position="81"/>
        <end position="101"/>
    </location>
</feature>
<comment type="caution">
    <text evidence="2">The sequence shown here is derived from an EMBL/GenBank/DDBJ whole genome shotgun (WGS) entry which is preliminary data.</text>
</comment>
<dbReference type="EMBL" id="JALPQF010000010">
    <property type="protein sequence ID" value="MCK8481185.1"/>
    <property type="molecule type" value="Genomic_DNA"/>
</dbReference>
<evidence type="ECO:0000256" key="1">
    <source>
        <dbReference type="SAM" id="Phobius"/>
    </source>
</evidence>
<feature type="transmembrane region" description="Helical" evidence="1">
    <location>
        <begin position="107"/>
        <end position="129"/>
    </location>
</feature>
<name>A0ABT0H9Z0_9FLAO</name>
<protein>
    <recommendedName>
        <fullName evidence="4">DoxX-like family protein</fullName>
    </recommendedName>
</protein>
<dbReference type="Proteomes" id="UP001203687">
    <property type="component" value="Unassembled WGS sequence"/>
</dbReference>
<feature type="transmembrane region" description="Helical" evidence="1">
    <location>
        <begin position="51"/>
        <end position="74"/>
    </location>
</feature>
<keyword evidence="3" id="KW-1185">Reference proteome</keyword>
<keyword evidence="1" id="KW-0812">Transmembrane</keyword>
<evidence type="ECO:0008006" key="4">
    <source>
        <dbReference type="Google" id="ProtNLM"/>
    </source>
</evidence>
<organism evidence="2 3">
    <name type="scientific">Psychroserpens algicola</name>
    <dbReference type="NCBI Taxonomy" id="1719034"/>
    <lineage>
        <taxon>Bacteria</taxon>
        <taxon>Pseudomonadati</taxon>
        <taxon>Bacteroidota</taxon>
        <taxon>Flavobacteriia</taxon>
        <taxon>Flavobacteriales</taxon>
        <taxon>Flavobacteriaceae</taxon>
        <taxon>Psychroserpens</taxon>
    </lineage>
</organism>
<accession>A0ABT0H9Z0</accession>
<dbReference type="RefSeq" id="WP_248413174.1">
    <property type="nucleotide sequence ID" value="NZ_JALPQF010000010.1"/>
</dbReference>
<feature type="transmembrane region" description="Helical" evidence="1">
    <location>
        <begin position="12"/>
        <end position="31"/>
    </location>
</feature>